<proteinExistence type="inferred from homology"/>
<dbReference type="PANTHER" id="PTHR30349">
    <property type="entry name" value="PHAGE INTEGRASE-RELATED"/>
    <property type="match status" value="1"/>
</dbReference>
<evidence type="ECO:0000259" key="6">
    <source>
        <dbReference type="PROSITE" id="PS51898"/>
    </source>
</evidence>
<keyword evidence="4" id="KW-0233">DNA recombination</keyword>
<reference evidence="8 9" key="1">
    <citation type="submission" date="2021-03" db="EMBL/GenBank/DDBJ databases">
        <title>Sequencing the genomes of 1000 actinobacteria strains.</title>
        <authorList>
            <person name="Klenk H.-P."/>
        </authorList>
    </citation>
    <scope>NUCLEOTIDE SEQUENCE [LARGE SCALE GENOMIC DNA]</scope>
    <source>
        <strain evidence="8 9">DSM 18824</strain>
    </source>
</reference>
<dbReference type="CDD" id="cd00397">
    <property type="entry name" value="DNA_BRE_C"/>
    <property type="match status" value="1"/>
</dbReference>
<dbReference type="RefSeq" id="WP_209699281.1">
    <property type="nucleotide sequence ID" value="NZ_JAGINT010000002.1"/>
</dbReference>
<dbReference type="SUPFAM" id="SSF56349">
    <property type="entry name" value="DNA breaking-rejoining enzymes"/>
    <property type="match status" value="1"/>
</dbReference>
<dbReference type="InterPro" id="IPR013762">
    <property type="entry name" value="Integrase-like_cat_sf"/>
</dbReference>
<feature type="domain" description="Core-binding (CB)" evidence="7">
    <location>
        <begin position="63"/>
        <end position="146"/>
    </location>
</feature>
<dbReference type="InterPro" id="IPR004107">
    <property type="entry name" value="Integrase_SAM-like_N"/>
</dbReference>
<keyword evidence="9" id="KW-1185">Reference proteome</keyword>
<keyword evidence="2" id="KW-0229">DNA integration</keyword>
<evidence type="ECO:0000256" key="4">
    <source>
        <dbReference type="ARBA" id="ARBA00023172"/>
    </source>
</evidence>
<dbReference type="InterPro" id="IPR011010">
    <property type="entry name" value="DNA_brk_join_enz"/>
</dbReference>
<evidence type="ECO:0000313" key="9">
    <source>
        <dbReference type="Proteomes" id="UP000755585"/>
    </source>
</evidence>
<comment type="caution">
    <text evidence="8">The sequence shown here is derived from an EMBL/GenBank/DDBJ whole genome shotgun (WGS) entry which is preliminary data.</text>
</comment>
<protein>
    <submittedName>
        <fullName evidence="8">Site-specific recombinase XerD</fullName>
    </submittedName>
</protein>
<dbReference type="EMBL" id="JAGINT010000002">
    <property type="protein sequence ID" value="MBP2356833.1"/>
    <property type="molecule type" value="Genomic_DNA"/>
</dbReference>
<comment type="similarity">
    <text evidence="1">Belongs to the 'phage' integrase family.</text>
</comment>
<dbReference type="PROSITE" id="PS51900">
    <property type="entry name" value="CB"/>
    <property type="match status" value="1"/>
</dbReference>
<evidence type="ECO:0000259" key="7">
    <source>
        <dbReference type="PROSITE" id="PS51900"/>
    </source>
</evidence>
<evidence type="ECO:0000256" key="2">
    <source>
        <dbReference type="ARBA" id="ARBA00022908"/>
    </source>
</evidence>
<organism evidence="8 9">
    <name type="scientific">Kribbella aluminosa</name>
    <dbReference type="NCBI Taxonomy" id="416017"/>
    <lineage>
        <taxon>Bacteria</taxon>
        <taxon>Bacillati</taxon>
        <taxon>Actinomycetota</taxon>
        <taxon>Actinomycetes</taxon>
        <taxon>Propionibacteriales</taxon>
        <taxon>Kribbellaceae</taxon>
        <taxon>Kribbella</taxon>
    </lineage>
</organism>
<dbReference type="PANTHER" id="PTHR30349:SF41">
    <property type="entry name" value="INTEGRASE_RECOMBINASE PROTEIN MJ0367-RELATED"/>
    <property type="match status" value="1"/>
</dbReference>
<evidence type="ECO:0000313" key="8">
    <source>
        <dbReference type="EMBL" id="MBP2356833.1"/>
    </source>
</evidence>
<dbReference type="InterPro" id="IPR044068">
    <property type="entry name" value="CB"/>
</dbReference>
<feature type="domain" description="Tyr recombinase" evidence="6">
    <location>
        <begin position="167"/>
        <end position="348"/>
    </location>
</feature>
<dbReference type="PROSITE" id="PS51898">
    <property type="entry name" value="TYR_RECOMBINASE"/>
    <property type="match status" value="1"/>
</dbReference>
<dbReference type="InterPro" id="IPR010998">
    <property type="entry name" value="Integrase_recombinase_N"/>
</dbReference>
<gene>
    <name evidence="8" type="ORF">JOF29_007943</name>
</gene>
<dbReference type="Pfam" id="PF00589">
    <property type="entry name" value="Phage_integrase"/>
    <property type="match status" value="1"/>
</dbReference>
<dbReference type="Proteomes" id="UP000755585">
    <property type="component" value="Unassembled WGS sequence"/>
</dbReference>
<accession>A0ABS4UYV4</accession>
<name>A0ABS4UYV4_9ACTN</name>
<dbReference type="Gene3D" id="1.10.443.10">
    <property type="entry name" value="Intergrase catalytic core"/>
    <property type="match status" value="1"/>
</dbReference>
<dbReference type="Gene3D" id="1.10.150.130">
    <property type="match status" value="1"/>
</dbReference>
<keyword evidence="3 5" id="KW-0238">DNA-binding</keyword>
<dbReference type="Pfam" id="PF02899">
    <property type="entry name" value="Phage_int_SAM_1"/>
    <property type="match status" value="1"/>
</dbReference>
<dbReference type="InterPro" id="IPR050090">
    <property type="entry name" value="Tyrosine_recombinase_XerCD"/>
</dbReference>
<evidence type="ECO:0000256" key="3">
    <source>
        <dbReference type="ARBA" id="ARBA00023125"/>
    </source>
</evidence>
<evidence type="ECO:0000256" key="5">
    <source>
        <dbReference type="PROSITE-ProRule" id="PRU01248"/>
    </source>
</evidence>
<dbReference type="InterPro" id="IPR002104">
    <property type="entry name" value="Integrase_catalytic"/>
</dbReference>
<sequence length="356" mass="39605">MPVASGRNRYPGFRTRLAQIVDTYVMKPVRPFRDEPAGQTGNRVEIPRALGSAQGCFEEYAGGTVLDLLDSWLVHLRAERKSARTVTVYRAGVEQYGEYCRANGLPEVIDRNQVRAWLAHLMDSGFAPATADIRLTAVKQYAAWLVTEDELDSDPIVQLKAPKIGEKVVRPLSADEIKALLATCRGKDLMPRRDEAIIRLLLNSGLRASELCGLRVPDVKVATGTALVQGKGDRERVVEFNAQTARALDRWLRVRRTHPKAGTSALWLGGMGRSFGYGGLHQMLTARGLQAGIEGLHPHLLRHTWASRRKDAGLSEQSLMTLAGWRSPRMLRRYTQYADAERAIAESRRLDVDGDL</sequence>
<evidence type="ECO:0000256" key="1">
    <source>
        <dbReference type="ARBA" id="ARBA00008857"/>
    </source>
</evidence>